<feature type="domain" description="Protein kinase" evidence="13">
    <location>
        <begin position="12"/>
        <end position="271"/>
    </location>
</feature>
<dbReference type="PROSITE" id="PS51178">
    <property type="entry name" value="PASTA"/>
    <property type="match status" value="3"/>
</dbReference>
<evidence type="ECO:0000256" key="12">
    <source>
        <dbReference type="SAM" id="Phobius"/>
    </source>
</evidence>
<organism evidence="15 16">
    <name type="scientific">Salininema proteolyticum</name>
    <dbReference type="NCBI Taxonomy" id="1607685"/>
    <lineage>
        <taxon>Bacteria</taxon>
        <taxon>Bacillati</taxon>
        <taxon>Actinomycetota</taxon>
        <taxon>Actinomycetes</taxon>
        <taxon>Glycomycetales</taxon>
        <taxon>Glycomycetaceae</taxon>
        <taxon>Salininema</taxon>
    </lineage>
</organism>
<evidence type="ECO:0000259" key="13">
    <source>
        <dbReference type="PROSITE" id="PS50011"/>
    </source>
</evidence>
<keyword evidence="3" id="KW-0808">Transferase</keyword>
<evidence type="ECO:0000256" key="3">
    <source>
        <dbReference type="ARBA" id="ARBA00022679"/>
    </source>
</evidence>
<protein>
    <recommendedName>
        <fullName evidence="1">non-specific serine/threonine protein kinase</fullName>
        <ecNumber evidence="1">2.7.11.1</ecNumber>
    </recommendedName>
</protein>
<evidence type="ECO:0000313" key="15">
    <source>
        <dbReference type="EMBL" id="MFC4334826.1"/>
    </source>
</evidence>
<keyword evidence="12" id="KW-0472">Membrane</keyword>
<dbReference type="Gene3D" id="3.30.10.20">
    <property type="match status" value="3"/>
</dbReference>
<keyword evidence="5 10" id="KW-0547">Nucleotide-binding</keyword>
<keyword evidence="12" id="KW-0812">Transmembrane</keyword>
<dbReference type="SMART" id="SM00740">
    <property type="entry name" value="PASTA"/>
    <property type="match status" value="3"/>
</dbReference>
<dbReference type="Pfam" id="PF00069">
    <property type="entry name" value="Pkinase"/>
    <property type="match status" value="1"/>
</dbReference>
<evidence type="ECO:0000256" key="6">
    <source>
        <dbReference type="ARBA" id="ARBA00022777"/>
    </source>
</evidence>
<proteinExistence type="predicted"/>
<evidence type="ECO:0000256" key="5">
    <source>
        <dbReference type="ARBA" id="ARBA00022741"/>
    </source>
</evidence>
<dbReference type="Gene3D" id="3.30.200.20">
    <property type="entry name" value="Phosphorylase Kinase, domain 1"/>
    <property type="match status" value="1"/>
</dbReference>
<evidence type="ECO:0000256" key="9">
    <source>
        <dbReference type="ARBA" id="ARBA00048679"/>
    </source>
</evidence>
<dbReference type="EC" id="2.7.11.1" evidence="1"/>
<dbReference type="SMART" id="SM00220">
    <property type="entry name" value="S_TKc"/>
    <property type="match status" value="1"/>
</dbReference>
<dbReference type="InterPro" id="IPR008271">
    <property type="entry name" value="Ser/Thr_kinase_AS"/>
</dbReference>
<comment type="caution">
    <text evidence="15">The sequence shown here is derived from an EMBL/GenBank/DDBJ whole genome shotgun (WGS) entry which is preliminary data.</text>
</comment>
<feature type="region of interest" description="Disordered" evidence="11">
    <location>
        <begin position="581"/>
        <end position="646"/>
    </location>
</feature>
<dbReference type="EMBL" id="JBHSDK010000010">
    <property type="protein sequence ID" value="MFC4334826.1"/>
    <property type="molecule type" value="Genomic_DNA"/>
</dbReference>
<dbReference type="Proteomes" id="UP001595823">
    <property type="component" value="Unassembled WGS sequence"/>
</dbReference>
<feature type="compositionally biased region" description="Acidic residues" evidence="11">
    <location>
        <begin position="616"/>
        <end position="646"/>
    </location>
</feature>
<feature type="domain" description="PASTA" evidence="14">
    <location>
        <begin position="349"/>
        <end position="418"/>
    </location>
</feature>
<dbReference type="InterPro" id="IPR000719">
    <property type="entry name" value="Prot_kinase_dom"/>
</dbReference>
<keyword evidence="6 15" id="KW-0418">Kinase</keyword>
<evidence type="ECO:0000313" key="16">
    <source>
        <dbReference type="Proteomes" id="UP001595823"/>
    </source>
</evidence>
<feature type="region of interest" description="Disordered" evidence="11">
    <location>
        <begin position="447"/>
        <end position="474"/>
    </location>
</feature>
<dbReference type="RefSeq" id="WP_380618903.1">
    <property type="nucleotide sequence ID" value="NZ_JBHSDK010000010.1"/>
</dbReference>
<dbReference type="PANTHER" id="PTHR43289">
    <property type="entry name" value="MITOGEN-ACTIVATED PROTEIN KINASE KINASE KINASE 20-RELATED"/>
    <property type="match status" value="1"/>
</dbReference>
<gene>
    <name evidence="15" type="primary">pknB</name>
    <name evidence="15" type="ORF">ACFPET_06410</name>
</gene>
<dbReference type="InterPro" id="IPR005543">
    <property type="entry name" value="PASTA_dom"/>
</dbReference>
<feature type="compositionally biased region" description="Acidic residues" evidence="11">
    <location>
        <begin position="447"/>
        <end position="456"/>
    </location>
</feature>
<dbReference type="PROSITE" id="PS00108">
    <property type="entry name" value="PROTEIN_KINASE_ST"/>
    <property type="match status" value="1"/>
</dbReference>
<feature type="transmembrane region" description="Helical" evidence="12">
    <location>
        <begin position="321"/>
        <end position="344"/>
    </location>
</feature>
<sequence>MSEEPRLLGGRYEVAETIGYGGMAEVHRGRDRRLGREVAIKLLRSDLAHDETFLIRFRREAQNSASLNHPNIVAVFDTGEEDGIPYMVMEYVDGKTLKEYLLADGAFEPARAAELVADSCSALDFSHKHHIIHRDIKPGNIMLTSTGQVKVMDFGIARALASGQSTMTQTSAVIGTAQYLSPEQARGETVDARSDVYATGCVLYELLVGHPPFTGDNPVSVAYQHVKEDPTPPSQVNPAIPPQIDAVVMKALAKNPDNRYQSAGEMREDLMRAAAGGAVTAPMVMPSSDETQIVGGAGVGAPNTETITPIETRKSKKRGPLIALITILALLAIGGGAWLVWALGNGEEGNGSVTVPNVMGQTQEEAEKQLEADNFEVAYERETADTADDEDIGTVTEQDPEGNTQAKEGSTVTITILEAPGKISLDDYRGQQYSEAEEALEDAGFDVEREDDDDSSESPGTVVDQDPPGGREVDRGATITLTVASGANQVEVPNVTGVSEEHAQSRLDDLGLEMEIEYRADNGNPDVSIDQDPPKGTTVEKGTTVTVFFPGVQIEFSNGTTTVAEFMATYGEQLEIECVQQGSGGSCNDTDVVVGSAPPNGDTVAPGTPVTIDARDPDDEDDGGEGGEDDPSTDPSESEDPLDPTG</sequence>
<feature type="region of interest" description="Disordered" evidence="11">
    <location>
        <begin position="383"/>
        <end position="410"/>
    </location>
</feature>
<dbReference type="Pfam" id="PF03793">
    <property type="entry name" value="PASTA"/>
    <property type="match status" value="3"/>
</dbReference>
<dbReference type="GO" id="GO:0016301">
    <property type="term" value="F:kinase activity"/>
    <property type="evidence" value="ECO:0007669"/>
    <property type="project" value="UniProtKB-KW"/>
</dbReference>
<evidence type="ECO:0000256" key="7">
    <source>
        <dbReference type="ARBA" id="ARBA00022840"/>
    </source>
</evidence>
<evidence type="ECO:0000256" key="2">
    <source>
        <dbReference type="ARBA" id="ARBA00022527"/>
    </source>
</evidence>
<evidence type="ECO:0000259" key="14">
    <source>
        <dbReference type="PROSITE" id="PS51178"/>
    </source>
</evidence>
<evidence type="ECO:0000256" key="10">
    <source>
        <dbReference type="PROSITE-ProRule" id="PRU10141"/>
    </source>
</evidence>
<dbReference type="PANTHER" id="PTHR43289:SF6">
    <property type="entry name" value="SERINE_THREONINE-PROTEIN KINASE NEKL-3"/>
    <property type="match status" value="1"/>
</dbReference>
<dbReference type="CDD" id="cd06577">
    <property type="entry name" value="PASTA_pknB"/>
    <property type="match status" value="3"/>
</dbReference>
<keyword evidence="7 10" id="KW-0067">ATP-binding</keyword>
<dbReference type="InterPro" id="IPR011009">
    <property type="entry name" value="Kinase-like_dom_sf"/>
</dbReference>
<keyword evidence="4" id="KW-0677">Repeat</keyword>
<feature type="domain" description="PASTA" evidence="14">
    <location>
        <begin position="486"/>
        <end position="551"/>
    </location>
</feature>
<evidence type="ECO:0000256" key="1">
    <source>
        <dbReference type="ARBA" id="ARBA00012513"/>
    </source>
</evidence>
<feature type="binding site" evidence="10">
    <location>
        <position position="41"/>
    </location>
    <ligand>
        <name>ATP</name>
        <dbReference type="ChEBI" id="CHEBI:30616"/>
    </ligand>
</feature>
<evidence type="ECO:0000256" key="11">
    <source>
        <dbReference type="SAM" id="MobiDB-lite"/>
    </source>
</evidence>
<accession>A0ABV8TWS3</accession>
<keyword evidence="16" id="KW-1185">Reference proteome</keyword>
<dbReference type="Gene3D" id="1.10.510.10">
    <property type="entry name" value="Transferase(Phosphotransferase) domain 1"/>
    <property type="match status" value="1"/>
</dbReference>
<reference evidence="16" key="1">
    <citation type="journal article" date="2019" name="Int. J. Syst. Evol. Microbiol.">
        <title>The Global Catalogue of Microorganisms (GCM) 10K type strain sequencing project: providing services to taxonomists for standard genome sequencing and annotation.</title>
        <authorList>
            <consortium name="The Broad Institute Genomics Platform"/>
            <consortium name="The Broad Institute Genome Sequencing Center for Infectious Disease"/>
            <person name="Wu L."/>
            <person name="Ma J."/>
        </authorList>
    </citation>
    <scope>NUCLEOTIDE SEQUENCE [LARGE SCALE GENOMIC DNA]</scope>
    <source>
        <strain evidence="16">IBRC-M 10908</strain>
    </source>
</reference>
<keyword evidence="12" id="KW-1133">Transmembrane helix</keyword>
<comment type="catalytic activity">
    <reaction evidence="8">
        <text>L-threonyl-[protein] + ATP = O-phospho-L-threonyl-[protein] + ADP + H(+)</text>
        <dbReference type="Rhea" id="RHEA:46608"/>
        <dbReference type="Rhea" id="RHEA-COMP:11060"/>
        <dbReference type="Rhea" id="RHEA-COMP:11605"/>
        <dbReference type="ChEBI" id="CHEBI:15378"/>
        <dbReference type="ChEBI" id="CHEBI:30013"/>
        <dbReference type="ChEBI" id="CHEBI:30616"/>
        <dbReference type="ChEBI" id="CHEBI:61977"/>
        <dbReference type="ChEBI" id="CHEBI:456216"/>
        <dbReference type="EC" id="2.7.11.1"/>
    </reaction>
</comment>
<evidence type="ECO:0000256" key="4">
    <source>
        <dbReference type="ARBA" id="ARBA00022737"/>
    </source>
</evidence>
<dbReference type="PROSITE" id="PS50011">
    <property type="entry name" value="PROTEIN_KINASE_DOM"/>
    <property type="match status" value="1"/>
</dbReference>
<feature type="domain" description="PASTA" evidence="14">
    <location>
        <begin position="419"/>
        <end position="485"/>
    </location>
</feature>
<dbReference type="SUPFAM" id="SSF56112">
    <property type="entry name" value="Protein kinase-like (PK-like)"/>
    <property type="match status" value="1"/>
</dbReference>
<dbReference type="InterPro" id="IPR017441">
    <property type="entry name" value="Protein_kinase_ATP_BS"/>
</dbReference>
<evidence type="ECO:0000256" key="8">
    <source>
        <dbReference type="ARBA" id="ARBA00047899"/>
    </source>
</evidence>
<dbReference type="NCBIfam" id="NF033483">
    <property type="entry name" value="PknB_PASTA_kin"/>
    <property type="match status" value="1"/>
</dbReference>
<comment type="catalytic activity">
    <reaction evidence="9">
        <text>L-seryl-[protein] + ATP = O-phospho-L-seryl-[protein] + ADP + H(+)</text>
        <dbReference type="Rhea" id="RHEA:17989"/>
        <dbReference type="Rhea" id="RHEA-COMP:9863"/>
        <dbReference type="Rhea" id="RHEA-COMP:11604"/>
        <dbReference type="ChEBI" id="CHEBI:15378"/>
        <dbReference type="ChEBI" id="CHEBI:29999"/>
        <dbReference type="ChEBI" id="CHEBI:30616"/>
        <dbReference type="ChEBI" id="CHEBI:83421"/>
        <dbReference type="ChEBI" id="CHEBI:456216"/>
        <dbReference type="EC" id="2.7.11.1"/>
    </reaction>
</comment>
<feature type="compositionally biased region" description="Polar residues" evidence="11">
    <location>
        <begin position="395"/>
        <end position="410"/>
    </location>
</feature>
<dbReference type="PROSITE" id="PS00107">
    <property type="entry name" value="PROTEIN_KINASE_ATP"/>
    <property type="match status" value="1"/>
</dbReference>
<name>A0ABV8TWS3_9ACTN</name>
<dbReference type="SUPFAM" id="SSF54184">
    <property type="entry name" value="Penicillin-binding protein 2x (pbp-2x), c-terminal domain"/>
    <property type="match status" value="1"/>
</dbReference>
<keyword evidence="2" id="KW-0723">Serine/threonine-protein kinase</keyword>
<dbReference type="CDD" id="cd14014">
    <property type="entry name" value="STKc_PknB_like"/>
    <property type="match status" value="1"/>
</dbReference>